<dbReference type="GO" id="GO:0016747">
    <property type="term" value="F:acyltransferase activity, transferring groups other than amino-acyl groups"/>
    <property type="evidence" value="ECO:0007669"/>
    <property type="project" value="InterPro"/>
</dbReference>
<evidence type="ECO:0000313" key="3">
    <source>
        <dbReference type="Proteomes" id="UP000253083"/>
    </source>
</evidence>
<dbReference type="InterPro" id="IPR016181">
    <property type="entry name" value="Acyl_CoA_acyltransferase"/>
</dbReference>
<proteinExistence type="predicted"/>
<sequence length="140" mass="16095">MMTWFTSDQQITSWGGPGFRFPLSIHSFKEDLKLSELDSFALTDQSNRLLGFGQCYERLSRCHLGRLVINPAHRGRGLIAQLMTQLITFGREKFDTNEVSLFVLNDNHSALSAYQNFGFSIEQYPEVLPLENCSYMLKTY</sequence>
<dbReference type="Proteomes" id="UP000253083">
    <property type="component" value="Unassembled WGS sequence"/>
</dbReference>
<dbReference type="AlphaFoldDB" id="A0A395JP75"/>
<dbReference type="SUPFAM" id="SSF55729">
    <property type="entry name" value="Acyl-CoA N-acyltransferases (Nat)"/>
    <property type="match status" value="1"/>
</dbReference>
<dbReference type="Gene3D" id="3.40.630.30">
    <property type="match status" value="1"/>
</dbReference>
<keyword evidence="3" id="KW-1185">Reference proteome</keyword>
<organism evidence="2 3">
    <name type="scientific">Arenicella xantha</name>
    <dbReference type="NCBI Taxonomy" id="644221"/>
    <lineage>
        <taxon>Bacteria</taxon>
        <taxon>Pseudomonadati</taxon>
        <taxon>Pseudomonadota</taxon>
        <taxon>Gammaproteobacteria</taxon>
        <taxon>Arenicellales</taxon>
        <taxon>Arenicellaceae</taxon>
        <taxon>Arenicella</taxon>
    </lineage>
</organism>
<keyword evidence="2" id="KW-0808">Transferase</keyword>
<gene>
    <name evidence="2" type="ORF">DFR28_101693</name>
</gene>
<feature type="domain" description="N-acetyltransferase" evidence="1">
    <location>
        <begin position="1"/>
        <end position="140"/>
    </location>
</feature>
<comment type="caution">
    <text evidence="2">The sequence shown here is derived from an EMBL/GenBank/DDBJ whole genome shotgun (WGS) entry which is preliminary data.</text>
</comment>
<dbReference type="OrthoDB" id="326501at2"/>
<protein>
    <submittedName>
        <fullName evidence="2">Acetyltransferase (GNAT) family protein</fullName>
    </submittedName>
</protein>
<dbReference type="Pfam" id="PF00583">
    <property type="entry name" value="Acetyltransf_1"/>
    <property type="match status" value="1"/>
</dbReference>
<reference evidence="2 3" key="1">
    <citation type="submission" date="2018-06" db="EMBL/GenBank/DDBJ databases">
        <title>Genomic Encyclopedia of Type Strains, Phase IV (KMG-IV): sequencing the most valuable type-strain genomes for metagenomic binning, comparative biology and taxonomic classification.</title>
        <authorList>
            <person name="Goeker M."/>
        </authorList>
    </citation>
    <scope>NUCLEOTIDE SEQUENCE [LARGE SCALE GENOMIC DNA]</scope>
    <source>
        <strain evidence="2 3">DSM 24032</strain>
    </source>
</reference>
<dbReference type="CDD" id="cd04301">
    <property type="entry name" value="NAT_SF"/>
    <property type="match status" value="1"/>
</dbReference>
<dbReference type="InterPro" id="IPR000182">
    <property type="entry name" value="GNAT_dom"/>
</dbReference>
<dbReference type="PROSITE" id="PS51186">
    <property type="entry name" value="GNAT"/>
    <property type="match status" value="1"/>
</dbReference>
<dbReference type="InParanoid" id="A0A395JP75"/>
<dbReference type="EMBL" id="QNRT01000001">
    <property type="protein sequence ID" value="RBP53307.1"/>
    <property type="molecule type" value="Genomic_DNA"/>
</dbReference>
<accession>A0A395JP75</accession>
<name>A0A395JP75_9GAMM</name>
<evidence type="ECO:0000313" key="2">
    <source>
        <dbReference type="EMBL" id="RBP53307.1"/>
    </source>
</evidence>
<evidence type="ECO:0000259" key="1">
    <source>
        <dbReference type="PROSITE" id="PS51186"/>
    </source>
</evidence>